<dbReference type="Gene3D" id="3.40.20.10">
    <property type="entry name" value="Severin"/>
    <property type="match status" value="1"/>
</dbReference>
<protein>
    <submittedName>
        <fullName evidence="4">CFL1 protein</fullName>
    </submittedName>
</protein>
<keyword evidence="5" id="KW-1185">Reference proteome</keyword>
<dbReference type="InterPro" id="IPR002108">
    <property type="entry name" value="ADF-H"/>
</dbReference>
<dbReference type="OrthoDB" id="10249245at2759"/>
<keyword evidence="2" id="KW-0009">Actin-binding</keyword>
<evidence type="ECO:0000256" key="2">
    <source>
        <dbReference type="ARBA" id="ARBA00023203"/>
    </source>
</evidence>
<proteinExistence type="inferred from homology"/>
<organism evidence="4 5">
    <name type="scientific">Branchiostoma lanceolatum</name>
    <name type="common">Common lancelet</name>
    <name type="synonym">Amphioxus lanceolatum</name>
    <dbReference type="NCBI Taxonomy" id="7740"/>
    <lineage>
        <taxon>Eukaryota</taxon>
        <taxon>Metazoa</taxon>
        <taxon>Chordata</taxon>
        <taxon>Cephalochordata</taxon>
        <taxon>Leptocardii</taxon>
        <taxon>Amphioxiformes</taxon>
        <taxon>Branchiostomatidae</taxon>
        <taxon>Branchiostoma</taxon>
    </lineage>
</organism>
<accession>A0A8J9WGN2</accession>
<dbReference type="GO" id="GO:0030042">
    <property type="term" value="P:actin filament depolymerization"/>
    <property type="evidence" value="ECO:0007669"/>
    <property type="project" value="InterPro"/>
</dbReference>
<evidence type="ECO:0000256" key="1">
    <source>
        <dbReference type="ARBA" id="ARBA00006844"/>
    </source>
</evidence>
<name>A0A8J9WGN2_BRALA</name>
<gene>
    <name evidence="4" type="primary">CFL1</name>
    <name evidence="4" type="ORF">BLAG_LOCUS3864</name>
</gene>
<evidence type="ECO:0000259" key="3">
    <source>
        <dbReference type="PROSITE" id="PS51263"/>
    </source>
</evidence>
<dbReference type="InterPro" id="IPR029006">
    <property type="entry name" value="ADF-H/Gelsolin-like_dom_sf"/>
</dbReference>
<comment type="similarity">
    <text evidence="1">Belongs to the actin-binding proteins ADF family.</text>
</comment>
<sequence>MASGIKVSSDVLTAFEDLKTHHKYKCVTFRVSDDETEIIVENKVPEMTWDEFQASLPGDQPRWAVYDFDYKNKEGHDRSKVIMVKWCPDGGVKVKAKMIHSSSSDALIKKCKGITKPIQASDRGDLNFDEVRDHILLTSQ</sequence>
<dbReference type="Proteomes" id="UP000838412">
    <property type="component" value="Chromosome 11"/>
</dbReference>
<dbReference type="SMART" id="SM00102">
    <property type="entry name" value="ADF"/>
    <property type="match status" value="1"/>
</dbReference>
<dbReference type="CDD" id="cd11286">
    <property type="entry name" value="ADF_cofilin_like"/>
    <property type="match status" value="1"/>
</dbReference>
<dbReference type="SUPFAM" id="SSF55753">
    <property type="entry name" value="Actin depolymerizing proteins"/>
    <property type="match status" value="1"/>
</dbReference>
<dbReference type="AlphaFoldDB" id="A0A8J9WGN2"/>
<dbReference type="InterPro" id="IPR017904">
    <property type="entry name" value="ADF/Cofilin"/>
</dbReference>
<dbReference type="EMBL" id="OV696696">
    <property type="protein sequence ID" value="CAH1239617.1"/>
    <property type="molecule type" value="Genomic_DNA"/>
</dbReference>
<reference evidence="4" key="1">
    <citation type="submission" date="2022-01" db="EMBL/GenBank/DDBJ databases">
        <authorList>
            <person name="Braso-Vives M."/>
        </authorList>
    </citation>
    <scope>NUCLEOTIDE SEQUENCE</scope>
</reference>
<feature type="domain" description="ADF-H" evidence="3">
    <location>
        <begin position="4"/>
        <end position="136"/>
    </location>
</feature>
<evidence type="ECO:0000313" key="5">
    <source>
        <dbReference type="Proteomes" id="UP000838412"/>
    </source>
</evidence>
<dbReference type="GO" id="GO:0003779">
    <property type="term" value="F:actin binding"/>
    <property type="evidence" value="ECO:0007669"/>
    <property type="project" value="UniProtKB-KW"/>
</dbReference>
<dbReference type="GO" id="GO:0015629">
    <property type="term" value="C:actin cytoskeleton"/>
    <property type="evidence" value="ECO:0007669"/>
    <property type="project" value="InterPro"/>
</dbReference>
<dbReference type="PROSITE" id="PS51263">
    <property type="entry name" value="ADF_H"/>
    <property type="match status" value="1"/>
</dbReference>
<evidence type="ECO:0000313" key="4">
    <source>
        <dbReference type="EMBL" id="CAH1239617.1"/>
    </source>
</evidence>
<dbReference type="Pfam" id="PF00241">
    <property type="entry name" value="Cofilin_ADF"/>
    <property type="match status" value="1"/>
</dbReference>
<dbReference type="PANTHER" id="PTHR11913">
    <property type="entry name" value="COFILIN-RELATED"/>
    <property type="match status" value="1"/>
</dbReference>